<gene>
    <name evidence="2" type="ORF">A2799_02180</name>
</gene>
<feature type="transmembrane region" description="Helical" evidence="1">
    <location>
        <begin position="43"/>
        <end position="68"/>
    </location>
</feature>
<evidence type="ECO:0000313" key="3">
    <source>
        <dbReference type="Proteomes" id="UP000176850"/>
    </source>
</evidence>
<comment type="caution">
    <text evidence="2">The sequence shown here is derived from an EMBL/GenBank/DDBJ whole genome shotgun (WGS) entry which is preliminary data.</text>
</comment>
<keyword evidence="1" id="KW-0472">Membrane</keyword>
<proteinExistence type="predicted"/>
<reference evidence="2 3" key="1">
    <citation type="journal article" date="2016" name="Nat. Commun.">
        <title>Thousands of microbial genomes shed light on interconnected biogeochemical processes in an aquifer system.</title>
        <authorList>
            <person name="Anantharaman K."/>
            <person name="Brown C.T."/>
            <person name="Hug L.A."/>
            <person name="Sharon I."/>
            <person name="Castelle C.J."/>
            <person name="Probst A.J."/>
            <person name="Thomas B.C."/>
            <person name="Singh A."/>
            <person name="Wilkins M.J."/>
            <person name="Karaoz U."/>
            <person name="Brodie E.L."/>
            <person name="Williams K.H."/>
            <person name="Hubbard S.S."/>
            <person name="Banfield J.F."/>
        </authorList>
    </citation>
    <scope>NUCLEOTIDE SEQUENCE [LARGE SCALE GENOMIC DNA]</scope>
</reference>
<organism evidence="2 3">
    <name type="scientific">Candidatus Roizmanbacteria bacterium RIFCSPHIGHO2_01_FULL_39_24</name>
    <dbReference type="NCBI Taxonomy" id="1802032"/>
    <lineage>
        <taxon>Bacteria</taxon>
        <taxon>Candidatus Roizmaniibacteriota</taxon>
    </lineage>
</organism>
<dbReference type="Proteomes" id="UP000176850">
    <property type="component" value="Unassembled WGS sequence"/>
</dbReference>
<dbReference type="Pfam" id="PF18895">
    <property type="entry name" value="T4SS_pilin"/>
    <property type="match status" value="1"/>
</dbReference>
<protein>
    <submittedName>
        <fullName evidence="2">Uncharacterized protein</fullName>
    </submittedName>
</protein>
<dbReference type="InterPro" id="IPR043993">
    <property type="entry name" value="T4SS_pilin"/>
</dbReference>
<dbReference type="EMBL" id="MFZH01000023">
    <property type="protein sequence ID" value="OGK18855.1"/>
    <property type="molecule type" value="Genomic_DNA"/>
</dbReference>
<dbReference type="AlphaFoldDB" id="A0A1F7GJ24"/>
<keyword evidence="1" id="KW-1133">Transmembrane helix</keyword>
<accession>A0A1F7GJ24</accession>
<feature type="transmembrane region" description="Helical" evidence="1">
    <location>
        <begin position="89"/>
        <end position="111"/>
    </location>
</feature>
<name>A0A1F7GJ24_9BACT</name>
<evidence type="ECO:0000256" key="1">
    <source>
        <dbReference type="SAM" id="Phobius"/>
    </source>
</evidence>
<keyword evidence="1" id="KW-0812">Transmembrane</keyword>
<sequence>MNNLLAQQLEISQQANPSVTGMSFKINGPLTYGGKPISSLADVITILIGYFLPLAGILLFVYLVWGGYDFLLSQGNEEKLAKGKAKISAALIGFFILIFALFIVRIIGYIFKLGNGIF</sequence>
<evidence type="ECO:0000313" key="2">
    <source>
        <dbReference type="EMBL" id="OGK18855.1"/>
    </source>
</evidence>